<feature type="compositionally biased region" description="Low complexity" evidence="1">
    <location>
        <begin position="82"/>
        <end position="91"/>
    </location>
</feature>
<gene>
    <name evidence="2" type="ORF">Cdeb_03121</name>
</gene>
<feature type="compositionally biased region" description="Low complexity" evidence="1">
    <location>
        <begin position="33"/>
        <end position="45"/>
    </location>
</feature>
<protein>
    <submittedName>
        <fullName evidence="2">Uncharacterized protein</fullName>
    </submittedName>
</protein>
<sequence length="147" mass="16196">MKAKILKCGIGQRRIMAFPVSPCQKRGARRAMGRMGVRPSRPGRIPGEGGRSGRGRRDDAVFKLRKPMAEMGRYKKRRGGNVSPLPVYSSSPLRTTRTSHLAWRTMASETLPMIKRSTAFNPVAPQTIKSASNFLAISLAIFTLGEP</sequence>
<dbReference type="AlphaFoldDB" id="A0A420VFW4"/>
<organism evidence="2 3">
    <name type="scientific">Caldibacillus debilis GB1</name>
    <dbReference type="NCBI Taxonomy" id="1339248"/>
    <lineage>
        <taxon>Bacteria</taxon>
        <taxon>Bacillati</taxon>
        <taxon>Bacillota</taxon>
        <taxon>Bacilli</taxon>
        <taxon>Bacillales</taxon>
        <taxon>Bacillaceae</taxon>
        <taxon>Caldibacillus</taxon>
    </lineage>
</organism>
<proteinExistence type="predicted"/>
<dbReference type="Proteomes" id="UP000286235">
    <property type="component" value="Unassembled WGS sequence"/>
</dbReference>
<comment type="caution">
    <text evidence="2">The sequence shown here is derived from an EMBL/GenBank/DDBJ whole genome shotgun (WGS) entry which is preliminary data.</text>
</comment>
<keyword evidence="3" id="KW-1185">Reference proteome</keyword>
<feature type="region of interest" description="Disordered" evidence="1">
    <location>
        <begin position="26"/>
        <end position="91"/>
    </location>
</feature>
<reference evidence="2 3" key="1">
    <citation type="submission" date="2013-12" db="EMBL/GenBank/DDBJ databases">
        <title>Genome and proteome characterization of Caldibacillus debilis GB1 derived from a cellulolytic aero-tolerant co-culture.</title>
        <authorList>
            <person name="Wushke S.T."/>
            <person name="Zhang X."/>
            <person name="Fristensky B."/>
            <person name="Wilkins J.A."/>
            <person name="Levin D.B."/>
            <person name="Sparling R."/>
        </authorList>
    </citation>
    <scope>NUCLEOTIDE SEQUENCE [LARGE SCALE GENOMIC DNA]</scope>
    <source>
        <strain evidence="2 3">GB1</strain>
    </source>
</reference>
<evidence type="ECO:0000256" key="1">
    <source>
        <dbReference type="SAM" id="MobiDB-lite"/>
    </source>
</evidence>
<evidence type="ECO:0000313" key="2">
    <source>
        <dbReference type="EMBL" id="RKO62582.1"/>
    </source>
</evidence>
<accession>A0A420VFW4</accession>
<evidence type="ECO:0000313" key="3">
    <source>
        <dbReference type="Proteomes" id="UP000286235"/>
    </source>
</evidence>
<dbReference type="EMBL" id="AZRV01000013">
    <property type="protein sequence ID" value="RKO62582.1"/>
    <property type="molecule type" value="Genomic_DNA"/>
</dbReference>
<name>A0A420VFW4_9BACI</name>